<dbReference type="VEuPathDB" id="FungiDB:GWK60_F02013"/>
<evidence type="ECO:0000256" key="3">
    <source>
        <dbReference type="ARBA" id="ARBA00023242"/>
    </source>
</evidence>
<dbReference type="Proteomes" id="UP000054886">
    <property type="component" value="Unassembled WGS sequence"/>
</dbReference>
<gene>
    <name evidence="5" type="ORF">AO440_001196</name>
</gene>
<sequence>MTDLQSSNNVAFPDANGNNTSKLVQSLLESAKNLPSSSSELGSIQLSVNEVRRRVSQLRSKKPSTNDNTGAYYLLAGDGLVLEDINSVVNELKGQKSKRPRPIEIDNEIVEVGFTNREEDILSSIEKQLLFAAHDFDNSINKTLKLDWSHKKQKIEDNFRALIQRRKQSKHVHHSLSAVENAESTLGLKTPTYNINSNYDERIKFEQYAKIIEKFNQSCLDKSNHSTTLLGEMLDNFQKRGLNNGNNLQFMDALSVLVDHQRGANFDHKVSMKYLESELWSYIVDLGHHNYNSQLLENTVDYIKIFIDKKLKNHDGTWKVPNLVMANEDPLWMIAFYLLRSGHISECIEYLNSMKTFLKKIEQPIITYLKAKAANENGQLTGDFLNKIQMEYNQHIKSSIDGDPYRNALYRIVGRCDLSRKNFSSITFSIEDWLWLHLCLVTNEPKKLEKSTQYCLSDLQNLIVSYGSNKFANSYLKILVLTGLYENAADFAFALSSIDAIHFALFLKDNCLLKLPPSEDSISTSESGYLTSVKDKYYFNTSRMLADYIDQFKFSDPRVAAQYIIHMKSPDSVSSIELCKSFLENLVLDTREYALLLGKVNEDGSKLCGLIEKLYPLVDNTDPQDFILHVADAASRRTSSDSKDFDNIQLYMLLNQPGKIFDMLNKQISDVLSATPYNQEIAGLEDFTGFDPILLAYKLINGYKSNSEQFVERARDVCVTLTSIFEIKGLVTKKLWTEALNAIKDLDIIPLKDEVLSREKANEYPIIDSNIAKCIPNLLVLTMLTLKNKHVLSGTSTSDKNSYIEMAKSLMVYAGLIQYKMPRDTYAILNKYDISRLVMT</sequence>
<dbReference type="GO" id="GO:0017056">
    <property type="term" value="F:structural constituent of nuclear pore"/>
    <property type="evidence" value="ECO:0007669"/>
    <property type="project" value="InterPro"/>
</dbReference>
<evidence type="ECO:0000256" key="4">
    <source>
        <dbReference type="RuleBase" id="RU364035"/>
    </source>
</evidence>
<keyword evidence="3 4" id="KW-0539">Nucleus</keyword>
<dbReference type="VEuPathDB" id="FungiDB:B1J91_F02277g"/>
<dbReference type="GO" id="GO:0016973">
    <property type="term" value="P:poly(A)+ mRNA export from nucleus"/>
    <property type="evidence" value="ECO:0007669"/>
    <property type="project" value="TreeGrafter"/>
</dbReference>
<dbReference type="PANTHER" id="PTHR11225">
    <property type="entry name" value="NUCLEAR PORE COMPLEX PROTEIN NUP93 NUCLEOPORIN NUP93 DEAD EYE PROTEIN"/>
    <property type="match status" value="1"/>
</dbReference>
<dbReference type="Pfam" id="PF04097">
    <property type="entry name" value="Nic96"/>
    <property type="match status" value="1"/>
</dbReference>
<dbReference type="InterPro" id="IPR007231">
    <property type="entry name" value="Nucleoporin_int_Nup93/Nic96"/>
</dbReference>
<keyword evidence="4" id="KW-0509">mRNA transport</keyword>
<keyword evidence="4" id="KW-0813">Transport</keyword>
<proteinExistence type="inferred from homology"/>
<evidence type="ECO:0000313" key="6">
    <source>
        <dbReference type="Proteomes" id="UP000054886"/>
    </source>
</evidence>
<keyword evidence="4" id="KW-0653">Protein transport</keyword>
<dbReference type="EMBL" id="LLZZ01000022">
    <property type="protein sequence ID" value="KTB12265.1"/>
    <property type="molecule type" value="Genomic_DNA"/>
</dbReference>
<reference evidence="5 6" key="1">
    <citation type="submission" date="2015-10" db="EMBL/GenBank/DDBJ databases">
        <title>Draft genomes sequences of Candida glabrata isolates 1A, 1B, 2A, 2B, 3A and 3B.</title>
        <authorList>
            <person name="Haavelsrud O.E."/>
            <person name="Gaustad P."/>
        </authorList>
    </citation>
    <scope>NUCLEOTIDE SEQUENCE [LARGE SCALE GENOMIC DNA]</scope>
    <source>
        <strain evidence="5">910700640</strain>
    </source>
</reference>
<keyword evidence="4" id="KW-0472">Membrane</keyword>
<dbReference type="GO" id="GO:0006606">
    <property type="term" value="P:protein import into nucleus"/>
    <property type="evidence" value="ECO:0007669"/>
    <property type="project" value="TreeGrafter"/>
</dbReference>
<dbReference type="AlphaFoldDB" id="A0A0W0D5L3"/>
<organism evidence="5 6">
    <name type="scientific">Candida glabrata</name>
    <name type="common">Yeast</name>
    <name type="synonym">Torulopsis glabrata</name>
    <dbReference type="NCBI Taxonomy" id="5478"/>
    <lineage>
        <taxon>Eukaryota</taxon>
        <taxon>Fungi</taxon>
        <taxon>Dikarya</taxon>
        <taxon>Ascomycota</taxon>
        <taxon>Saccharomycotina</taxon>
        <taxon>Saccharomycetes</taxon>
        <taxon>Saccharomycetales</taxon>
        <taxon>Saccharomycetaceae</taxon>
        <taxon>Nakaseomyces</taxon>
    </lineage>
</organism>
<comment type="subcellular location">
    <subcellularLocation>
        <location evidence="1">Nucleus envelope</location>
    </subcellularLocation>
    <subcellularLocation>
        <location evidence="4">Nucleus</location>
        <location evidence="4">Nuclear pore complex</location>
    </subcellularLocation>
</comment>
<dbReference type="VEuPathDB" id="FungiDB:CAGL0F02277g"/>
<evidence type="ECO:0000313" key="5">
    <source>
        <dbReference type="EMBL" id="KTB12265.1"/>
    </source>
</evidence>
<comment type="similarity">
    <text evidence="2 4">Belongs to the nucleoporin interacting component (NIC) family.</text>
</comment>
<dbReference type="GO" id="GO:0005643">
    <property type="term" value="C:nuclear pore"/>
    <property type="evidence" value="ECO:0007669"/>
    <property type="project" value="UniProtKB-SubCell"/>
</dbReference>
<name>A0A0W0D5L3_CANGB</name>
<dbReference type="PANTHER" id="PTHR11225:SF4">
    <property type="entry name" value="NUCLEAR PORE COMPLEX PROTEIN NUP93"/>
    <property type="match status" value="1"/>
</dbReference>
<accession>A0A0W0D5L3</accession>
<protein>
    <recommendedName>
        <fullName evidence="4">Nuclear pore protein</fullName>
    </recommendedName>
</protein>
<evidence type="ECO:0000256" key="2">
    <source>
        <dbReference type="ARBA" id="ARBA00010186"/>
    </source>
</evidence>
<evidence type="ECO:0000256" key="1">
    <source>
        <dbReference type="ARBA" id="ARBA00004259"/>
    </source>
</evidence>
<keyword evidence="4" id="KW-0906">Nuclear pore complex</keyword>
<keyword evidence="4" id="KW-0811">Translocation</keyword>
<dbReference type="VEuPathDB" id="FungiDB:GVI51_F02013"/>
<comment type="caution">
    <text evidence="5">The sequence shown here is derived from an EMBL/GenBank/DDBJ whole genome shotgun (WGS) entry which is preliminary data.</text>
</comment>